<feature type="transmembrane region" description="Helical" evidence="5">
    <location>
        <begin position="155"/>
        <end position="180"/>
    </location>
</feature>
<keyword evidence="2 5" id="KW-0812">Transmembrane</keyword>
<sequence>MKLFSNPPPFPCLSFSQAGSSLSFTVNSALPSAPYHGLICHLKRLTFRFLLTSPGYTQTRTPQKLADLFCYFLPRTMAQVNTCLKRVFTIFNILFAIVGGVIIGLALLSQVITNINGGQNVEGRMSGLIVLYVVGIVTMMIAILGAYGAHKESKVCLIIFLVCMVIGSLLMLRTGVPVAITRPQLEGMLEERFRNYLPLDKAEYEVRDMADTLQTQLHCCGMFSYKDWENNIPDSCLCSPAEMEEDKCQTIDYNSYMMQEKSIYTKTCFPIIMHYVLLLVDIVIGIAFALAVLALLGMILSSIMIYQMRYPDRPTILMSVPTIFTTAPPKYQELHNPPPY</sequence>
<dbReference type="GO" id="GO:1900746">
    <property type="term" value="P:regulation of vascular endothelial growth factor signaling pathway"/>
    <property type="evidence" value="ECO:0007669"/>
    <property type="project" value="TreeGrafter"/>
</dbReference>
<dbReference type="Ensembl" id="ENSLCAT00010018759.1">
    <property type="protein sequence ID" value="ENSLCAP00010018356.1"/>
    <property type="gene ID" value="ENSLCAG00010008705.1"/>
</dbReference>
<dbReference type="PANTHER" id="PTHR19282:SF456">
    <property type="entry name" value="CD63 MOLECULE"/>
    <property type="match status" value="1"/>
</dbReference>
<comment type="subcellular location">
    <subcellularLocation>
        <location evidence="1">Membrane</location>
        <topology evidence="1">Multi-pass membrane protein</topology>
    </subcellularLocation>
</comment>
<dbReference type="PANTHER" id="PTHR19282">
    <property type="entry name" value="TETRASPANIN"/>
    <property type="match status" value="1"/>
</dbReference>
<feature type="transmembrane region" description="Helical" evidence="5">
    <location>
        <begin position="272"/>
        <end position="300"/>
    </location>
</feature>
<keyword evidence="3 5" id="KW-1133">Transmembrane helix</keyword>
<evidence type="ECO:0000313" key="7">
    <source>
        <dbReference type="Proteomes" id="UP000314980"/>
    </source>
</evidence>
<protein>
    <submittedName>
        <fullName evidence="6">Uncharacterized protein</fullName>
    </submittedName>
</protein>
<evidence type="ECO:0000256" key="4">
    <source>
        <dbReference type="ARBA" id="ARBA00023136"/>
    </source>
</evidence>
<dbReference type="AlphaFoldDB" id="A0A4W6D0V0"/>
<evidence type="ECO:0000256" key="2">
    <source>
        <dbReference type="ARBA" id="ARBA00022692"/>
    </source>
</evidence>
<evidence type="ECO:0000313" key="6">
    <source>
        <dbReference type="Ensembl" id="ENSLCAP00010018356.1"/>
    </source>
</evidence>
<dbReference type="InterPro" id="IPR008952">
    <property type="entry name" value="Tetraspanin_EC2_sf"/>
</dbReference>
<dbReference type="SUPFAM" id="SSF48652">
    <property type="entry name" value="Tetraspanin"/>
    <property type="match status" value="1"/>
</dbReference>
<evidence type="ECO:0000256" key="5">
    <source>
        <dbReference type="SAM" id="Phobius"/>
    </source>
</evidence>
<name>A0A4W6D0V0_LATCA</name>
<keyword evidence="7" id="KW-1185">Reference proteome</keyword>
<dbReference type="GO" id="GO:0005886">
    <property type="term" value="C:plasma membrane"/>
    <property type="evidence" value="ECO:0007669"/>
    <property type="project" value="TreeGrafter"/>
</dbReference>
<dbReference type="InParanoid" id="A0A4W6D0V0"/>
<dbReference type="PRINTS" id="PR00259">
    <property type="entry name" value="TMFOUR"/>
</dbReference>
<dbReference type="Gene3D" id="1.10.1450.10">
    <property type="entry name" value="Tetraspanin"/>
    <property type="match status" value="1"/>
</dbReference>
<feature type="transmembrane region" description="Helical" evidence="5">
    <location>
        <begin position="87"/>
        <end position="108"/>
    </location>
</feature>
<evidence type="ECO:0000256" key="1">
    <source>
        <dbReference type="ARBA" id="ARBA00004141"/>
    </source>
</evidence>
<feature type="transmembrane region" description="Helical" evidence="5">
    <location>
        <begin position="128"/>
        <end position="148"/>
    </location>
</feature>
<dbReference type="InterPro" id="IPR018499">
    <property type="entry name" value="Tetraspanin/Peripherin"/>
</dbReference>
<accession>A0A4W6D0V0</accession>
<dbReference type="Proteomes" id="UP000314980">
    <property type="component" value="Unassembled WGS sequence"/>
</dbReference>
<organism evidence="6 7">
    <name type="scientific">Lates calcarifer</name>
    <name type="common">Barramundi</name>
    <name type="synonym">Holocentrus calcarifer</name>
    <dbReference type="NCBI Taxonomy" id="8187"/>
    <lineage>
        <taxon>Eukaryota</taxon>
        <taxon>Metazoa</taxon>
        <taxon>Chordata</taxon>
        <taxon>Craniata</taxon>
        <taxon>Vertebrata</taxon>
        <taxon>Euteleostomi</taxon>
        <taxon>Actinopterygii</taxon>
        <taxon>Neopterygii</taxon>
        <taxon>Teleostei</taxon>
        <taxon>Neoteleostei</taxon>
        <taxon>Acanthomorphata</taxon>
        <taxon>Carangaria</taxon>
        <taxon>Carangaria incertae sedis</taxon>
        <taxon>Centropomidae</taxon>
        <taxon>Lates</taxon>
    </lineage>
</organism>
<keyword evidence="4 5" id="KW-0472">Membrane</keyword>
<evidence type="ECO:0000256" key="3">
    <source>
        <dbReference type="ARBA" id="ARBA00022989"/>
    </source>
</evidence>
<dbReference type="Pfam" id="PF00335">
    <property type="entry name" value="Tetraspanin"/>
    <property type="match status" value="1"/>
</dbReference>
<dbReference type="GeneTree" id="ENSGT00940000161376"/>
<reference evidence="6" key="3">
    <citation type="submission" date="2025-09" db="UniProtKB">
        <authorList>
            <consortium name="Ensembl"/>
        </authorList>
    </citation>
    <scope>IDENTIFICATION</scope>
</reference>
<reference evidence="7" key="1">
    <citation type="submission" date="2015-09" db="EMBL/GenBank/DDBJ databases">
        <authorList>
            <person name="Sai Rama Sridatta P."/>
        </authorList>
    </citation>
    <scope>NUCLEOTIDE SEQUENCE [LARGE SCALE GENOMIC DNA]</scope>
</reference>
<reference evidence="6" key="2">
    <citation type="submission" date="2025-08" db="UniProtKB">
        <authorList>
            <consortium name="Ensembl"/>
        </authorList>
    </citation>
    <scope>IDENTIFICATION</scope>
</reference>
<proteinExistence type="predicted"/>